<comment type="function">
    <text evidence="1 9 11">Carrier of the growing fatty acid chain in fatty acid biosynthesis.</text>
</comment>
<dbReference type="HOGENOM" id="CLU_108696_5_1_5"/>
<dbReference type="SMART" id="SM00823">
    <property type="entry name" value="PKS_PP"/>
    <property type="match status" value="1"/>
</dbReference>
<dbReference type="FunFam" id="1.10.1200.10:FF:000001">
    <property type="entry name" value="Acyl carrier protein"/>
    <property type="match status" value="1"/>
</dbReference>
<dbReference type="UniPathway" id="UPA00094"/>
<gene>
    <name evidence="9" type="primary">acpP</name>
    <name evidence="13" type="ORF">ID47_08010</name>
</gene>
<dbReference type="SUPFAM" id="SSF47336">
    <property type="entry name" value="ACP-like"/>
    <property type="match status" value="1"/>
</dbReference>
<evidence type="ECO:0000256" key="5">
    <source>
        <dbReference type="ARBA" id="ARBA00022832"/>
    </source>
</evidence>
<comment type="pathway">
    <text evidence="9 11">Lipid metabolism; fatty acid biosynthesis.</text>
</comment>
<feature type="modified residue" description="O-(pantetheine 4'-phosphoryl)serine" evidence="9">
    <location>
        <position position="37"/>
    </location>
</feature>
<keyword evidence="3 9" id="KW-0444">Lipid biosynthesis</keyword>
<dbReference type="GO" id="GO:0000035">
    <property type="term" value="F:acyl binding"/>
    <property type="evidence" value="ECO:0007669"/>
    <property type="project" value="TreeGrafter"/>
</dbReference>
<reference evidence="13 14" key="1">
    <citation type="submission" date="2014-07" db="EMBL/GenBank/DDBJ databases">
        <title>Comparative genomic insights into amoeba endosymbionts belonging to the families of Holosporaceae and Candidatus Midichloriaceae within Rickettsiales.</title>
        <authorList>
            <person name="Wang Z."/>
            <person name="Wu M."/>
        </authorList>
    </citation>
    <scope>NUCLEOTIDE SEQUENCE [LARGE SCALE GENOMIC DNA]</scope>
    <source>
        <strain evidence="13">PRA3</strain>
    </source>
</reference>
<dbReference type="InterPro" id="IPR006162">
    <property type="entry name" value="Ppantetheine_attach_site"/>
</dbReference>
<accession>A0A077AW93</accession>
<dbReference type="NCBIfam" id="NF002149">
    <property type="entry name" value="PRK00982.1-3"/>
    <property type="match status" value="1"/>
</dbReference>
<dbReference type="STRING" id="91604.ID47_08010"/>
<protein>
    <recommendedName>
        <fullName evidence="9 10">Acyl carrier protein</fullName>
        <shortName evidence="9">ACP</shortName>
    </recommendedName>
</protein>
<dbReference type="AlphaFoldDB" id="A0A077AW93"/>
<dbReference type="OrthoDB" id="9804551at2"/>
<keyword evidence="7 9" id="KW-0275">Fatty acid biosynthesis</keyword>
<dbReference type="InterPro" id="IPR036736">
    <property type="entry name" value="ACP-like_sf"/>
</dbReference>
<keyword evidence="9" id="KW-0963">Cytoplasm</keyword>
<feature type="domain" description="Carrier" evidence="12">
    <location>
        <begin position="2"/>
        <end position="77"/>
    </location>
</feature>
<proteinExistence type="inferred from homology"/>
<name>A0A077AW93_9PROT</name>
<dbReference type="NCBIfam" id="NF002148">
    <property type="entry name" value="PRK00982.1-2"/>
    <property type="match status" value="1"/>
</dbReference>
<comment type="subcellular location">
    <subcellularLocation>
        <location evidence="9">Cytoplasm</location>
    </subcellularLocation>
</comment>
<dbReference type="GO" id="GO:0031177">
    <property type="term" value="F:phosphopantetheine binding"/>
    <property type="evidence" value="ECO:0007669"/>
    <property type="project" value="InterPro"/>
</dbReference>
<dbReference type="NCBIfam" id="NF002151">
    <property type="entry name" value="PRK00982.1-5"/>
    <property type="match status" value="1"/>
</dbReference>
<keyword evidence="2 9" id="KW-0596">Phosphopantetheine</keyword>
<dbReference type="KEGG" id="paca:ID47_08010"/>
<evidence type="ECO:0000256" key="6">
    <source>
        <dbReference type="ARBA" id="ARBA00023098"/>
    </source>
</evidence>
<evidence type="ECO:0000256" key="2">
    <source>
        <dbReference type="ARBA" id="ARBA00022450"/>
    </source>
</evidence>
<evidence type="ECO:0000256" key="10">
    <source>
        <dbReference type="NCBIfam" id="TIGR00517"/>
    </source>
</evidence>
<comment type="PTM">
    <text evidence="11">4'-phosphopantetheine is transferred from CoA to a specific serine of apo-ACP by acpS.</text>
</comment>
<comment type="PTM">
    <text evidence="9">4'-phosphopantetheine is transferred from CoA to a specific serine of apo-ACP by AcpS. This modification is essential for activity because fatty acids are bound in thioester linkage to the sulfhydryl of the prosthetic group.</text>
</comment>
<organism evidence="13 14">
    <name type="scientific">Candidatus Odyssella acanthamoebae</name>
    <dbReference type="NCBI Taxonomy" id="91604"/>
    <lineage>
        <taxon>Bacteria</taxon>
        <taxon>Pseudomonadati</taxon>
        <taxon>Pseudomonadota</taxon>
        <taxon>Alphaproteobacteria</taxon>
        <taxon>Holosporales</taxon>
        <taxon>Candidatus Paracaedibacteraceae</taxon>
        <taxon>Candidatus Odyssella</taxon>
    </lineage>
</organism>
<dbReference type="InterPro" id="IPR020806">
    <property type="entry name" value="PKS_PP-bd"/>
</dbReference>
<dbReference type="PANTHER" id="PTHR20863">
    <property type="entry name" value="ACYL CARRIER PROTEIN"/>
    <property type="match status" value="1"/>
</dbReference>
<evidence type="ECO:0000256" key="4">
    <source>
        <dbReference type="ARBA" id="ARBA00022553"/>
    </source>
</evidence>
<dbReference type="GO" id="GO:0005829">
    <property type="term" value="C:cytosol"/>
    <property type="evidence" value="ECO:0007669"/>
    <property type="project" value="TreeGrafter"/>
</dbReference>
<dbReference type="NCBIfam" id="TIGR00517">
    <property type="entry name" value="acyl_carrier"/>
    <property type="match status" value="1"/>
</dbReference>
<evidence type="ECO:0000256" key="1">
    <source>
        <dbReference type="ARBA" id="ARBA00003180"/>
    </source>
</evidence>
<dbReference type="GO" id="GO:0036104">
    <property type="term" value="P:Kdo2-lipid A biosynthetic process"/>
    <property type="evidence" value="ECO:0007669"/>
    <property type="project" value="UniProtKB-UniPathway"/>
</dbReference>
<sequence length="78" mass="8371">MSNVKDRVIDIVVDHLGVDTGKVTETSSFVDDLGADSLDTVELVMKFEEEFGIEIPDTAAEKIATVKDAIAFIEANAA</sequence>
<dbReference type="InterPro" id="IPR003231">
    <property type="entry name" value="ACP"/>
</dbReference>
<keyword evidence="4 9" id="KW-0597">Phosphoprotein</keyword>
<dbReference type="Gene3D" id="1.10.1200.10">
    <property type="entry name" value="ACP-like"/>
    <property type="match status" value="1"/>
</dbReference>
<dbReference type="GO" id="GO:0009245">
    <property type="term" value="P:lipid A biosynthetic process"/>
    <property type="evidence" value="ECO:0007669"/>
    <property type="project" value="TreeGrafter"/>
</dbReference>
<dbReference type="NCBIfam" id="NF002150">
    <property type="entry name" value="PRK00982.1-4"/>
    <property type="match status" value="1"/>
</dbReference>
<evidence type="ECO:0000259" key="12">
    <source>
        <dbReference type="PROSITE" id="PS50075"/>
    </source>
</evidence>
<dbReference type="InterPro" id="IPR009081">
    <property type="entry name" value="PP-bd_ACP"/>
</dbReference>
<comment type="pathway">
    <text evidence="8">Glycolipid biosynthesis; KDO(2)-lipid A biosynthesis.</text>
</comment>
<dbReference type="HAMAP" id="MF_01217">
    <property type="entry name" value="Acyl_carrier"/>
    <property type="match status" value="1"/>
</dbReference>
<evidence type="ECO:0000256" key="8">
    <source>
        <dbReference type="ARBA" id="ARBA00024328"/>
    </source>
</evidence>
<evidence type="ECO:0000256" key="9">
    <source>
        <dbReference type="HAMAP-Rule" id="MF_01217"/>
    </source>
</evidence>
<evidence type="ECO:0000256" key="11">
    <source>
        <dbReference type="RuleBase" id="RU003545"/>
    </source>
</evidence>
<dbReference type="PROSITE" id="PS50075">
    <property type="entry name" value="CARRIER"/>
    <property type="match status" value="1"/>
</dbReference>
<keyword evidence="6 9" id="KW-0443">Lipid metabolism</keyword>
<keyword evidence="5 9" id="KW-0276">Fatty acid metabolism</keyword>
<dbReference type="EMBL" id="CP008941">
    <property type="protein sequence ID" value="AIK96676.1"/>
    <property type="molecule type" value="Genomic_DNA"/>
</dbReference>
<dbReference type="UniPathway" id="UPA00360"/>
<evidence type="ECO:0000256" key="3">
    <source>
        <dbReference type="ARBA" id="ARBA00022516"/>
    </source>
</evidence>
<comment type="similarity">
    <text evidence="9">Belongs to the acyl carrier protein (ACP) family.</text>
</comment>
<evidence type="ECO:0000313" key="14">
    <source>
        <dbReference type="Proteomes" id="UP000028926"/>
    </source>
</evidence>
<evidence type="ECO:0000313" key="13">
    <source>
        <dbReference type="EMBL" id="AIK96676.1"/>
    </source>
</evidence>
<dbReference type="eggNOG" id="COG0236">
    <property type="taxonomic scope" value="Bacteria"/>
</dbReference>
<dbReference type="GO" id="GO:0016020">
    <property type="term" value="C:membrane"/>
    <property type="evidence" value="ECO:0007669"/>
    <property type="project" value="GOC"/>
</dbReference>
<dbReference type="GO" id="GO:0000036">
    <property type="term" value="F:acyl carrier activity"/>
    <property type="evidence" value="ECO:0007669"/>
    <property type="project" value="UniProtKB-UniRule"/>
</dbReference>
<keyword evidence="14" id="KW-1185">Reference proteome</keyword>
<dbReference type="Pfam" id="PF00550">
    <property type="entry name" value="PP-binding"/>
    <property type="match status" value="1"/>
</dbReference>
<dbReference type="RefSeq" id="WP_038465284.1">
    <property type="nucleotide sequence ID" value="NZ_CP008941.1"/>
</dbReference>
<evidence type="ECO:0000256" key="7">
    <source>
        <dbReference type="ARBA" id="ARBA00023160"/>
    </source>
</evidence>
<dbReference type="PROSITE" id="PS00012">
    <property type="entry name" value="PHOSPHOPANTETHEINE"/>
    <property type="match status" value="1"/>
</dbReference>
<dbReference type="PANTHER" id="PTHR20863:SF76">
    <property type="entry name" value="CARRIER DOMAIN-CONTAINING PROTEIN"/>
    <property type="match status" value="1"/>
</dbReference>
<dbReference type="Proteomes" id="UP000028926">
    <property type="component" value="Chromosome"/>
</dbReference>